<keyword evidence="3" id="KW-1185">Reference proteome</keyword>
<organism evidence="2 3">
    <name type="scientific">Elongatibacter sediminis</name>
    <dbReference type="NCBI Taxonomy" id="3119006"/>
    <lineage>
        <taxon>Bacteria</taxon>
        <taxon>Pseudomonadati</taxon>
        <taxon>Pseudomonadota</taxon>
        <taxon>Gammaproteobacteria</taxon>
        <taxon>Chromatiales</taxon>
        <taxon>Wenzhouxiangellaceae</taxon>
        <taxon>Elongatibacter</taxon>
    </lineage>
</organism>
<evidence type="ECO:0000313" key="3">
    <source>
        <dbReference type="Proteomes" id="UP001359886"/>
    </source>
</evidence>
<dbReference type="Pfam" id="PF03928">
    <property type="entry name" value="HbpS-like"/>
    <property type="match status" value="1"/>
</dbReference>
<dbReference type="AlphaFoldDB" id="A0AAW9RLE4"/>
<dbReference type="PANTHER" id="PTHR34309:SF10">
    <property type="entry name" value="SLR1406 PROTEIN"/>
    <property type="match status" value="1"/>
</dbReference>
<dbReference type="PANTHER" id="PTHR34309">
    <property type="entry name" value="SLR1406 PROTEIN"/>
    <property type="match status" value="1"/>
</dbReference>
<dbReference type="EMBL" id="JAZHOG010000017">
    <property type="protein sequence ID" value="MEJ8569685.1"/>
    <property type="molecule type" value="Genomic_DNA"/>
</dbReference>
<evidence type="ECO:0000256" key="1">
    <source>
        <dbReference type="SAM" id="SignalP"/>
    </source>
</evidence>
<protein>
    <submittedName>
        <fullName evidence="2">Heme-binding protein</fullName>
    </submittedName>
</protein>
<dbReference type="InterPro" id="IPR005624">
    <property type="entry name" value="PduO/GlcC-like"/>
</dbReference>
<feature type="chain" id="PRO_5043802056" evidence="1">
    <location>
        <begin position="27"/>
        <end position="192"/>
    </location>
</feature>
<gene>
    <name evidence="2" type="ORF">V3330_18800</name>
</gene>
<dbReference type="RefSeq" id="WP_354697012.1">
    <property type="nucleotide sequence ID" value="NZ_JAZHOG010000017.1"/>
</dbReference>
<keyword evidence="1" id="KW-0732">Signal</keyword>
<evidence type="ECO:0000313" key="2">
    <source>
        <dbReference type="EMBL" id="MEJ8569685.1"/>
    </source>
</evidence>
<dbReference type="Gene3D" id="3.30.450.150">
    <property type="entry name" value="Haem-degrading domain"/>
    <property type="match status" value="1"/>
</dbReference>
<reference evidence="2 3" key="1">
    <citation type="submission" date="2024-02" db="EMBL/GenBank/DDBJ databases">
        <title>A novel Wenzhouxiangellaceae bacterium, isolated from coastal sediments.</title>
        <authorList>
            <person name="Du Z.-J."/>
            <person name="Ye Y.-Q."/>
            <person name="Zhang X.-Y."/>
        </authorList>
    </citation>
    <scope>NUCLEOTIDE SEQUENCE [LARGE SCALE GENOMIC DNA]</scope>
    <source>
        <strain evidence="2 3">CH-27</strain>
    </source>
</reference>
<dbReference type="InterPro" id="IPR052517">
    <property type="entry name" value="GlcG_carb_metab_protein"/>
</dbReference>
<sequence length="192" mass="20163">MIRNIRIPLAIAACAAAALIAGSACAQSSSKPATLADIVVTGEAAEKSFEKHLLRLDIAEQVAHACFDHARENGFTVALHIVDQFGYTLYAGRMDGAQADAVESSALKARTALYFREPTRVWMGRSIQTPLMGQLVGQLNQFPVTGGLPIIVENQLVGAIGAGGASSDQDEECARTGLISVLGEQPSLASPE</sequence>
<dbReference type="PROSITE" id="PS51257">
    <property type="entry name" value="PROKAR_LIPOPROTEIN"/>
    <property type="match status" value="1"/>
</dbReference>
<dbReference type="SUPFAM" id="SSF143744">
    <property type="entry name" value="GlcG-like"/>
    <property type="match status" value="1"/>
</dbReference>
<dbReference type="Proteomes" id="UP001359886">
    <property type="component" value="Unassembled WGS sequence"/>
</dbReference>
<proteinExistence type="predicted"/>
<name>A0AAW9RLE4_9GAMM</name>
<comment type="caution">
    <text evidence="2">The sequence shown here is derived from an EMBL/GenBank/DDBJ whole genome shotgun (WGS) entry which is preliminary data.</text>
</comment>
<feature type="signal peptide" evidence="1">
    <location>
        <begin position="1"/>
        <end position="26"/>
    </location>
</feature>
<dbReference type="InterPro" id="IPR038084">
    <property type="entry name" value="PduO/GlcC-like_sf"/>
</dbReference>
<accession>A0AAW9RLE4</accession>